<keyword evidence="1" id="KW-1133">Transmembrane helix</keyword>
<evidence type="ECO:0000313" key="3">
    <source>
        <dbReference type="Proteomes" id="UP000637359"/>
    </source>
</evidence>
<name>A0A923RG41_9BACI</name>
<dbReference type="PANTHER" id="PTHR37305">
    <property type="entry name" value="INTEGRAL MEMBRANE PROTEIN-RELATED"/>
    <property type="match status" value="1"/>
</dbReference>
<dbReference type="RefSeq" id="WP_186868128.1">
    <property type="nucleotide sequence ID" value="NZ_JACOOL010000001.1"/>
</dbReference>
<keyword evidence="1" id="KW-0472">Membrane</keyword>
<evidence type="ECO:0000313" key="2">
    <source>
        <dbReference type="EMBL" id="MBC5635423.1"/>
    </source>
</evidence>
<feature type="transmembrane region" description="Helical" evidence="1">
    <location>
        <begin position="230"/>
        <end position="253"/>
    </location>
</feature>
<proteinExistence type="predicted"/>
<dbReference type="AlphaFoldDB" id="A0A923RG41"/>
<protein>
    <submittedName>
        <fullName evidence="2">ABC transporter permease</fullName>
    </submittedName>
</protein>
<dbReference type="PANTHER" id="PTHR37305:SF1">
    <property type="entry name" value="MEMBRANE PROTEIN"/>
    <property type="match status" value="1"/>
</dbReference>
<dbReference type="Proteomes" id="UP000637359">
    <property type="component" value="Unassembled WGS sequence"/>
</dbReference>
<evidence type="ECO:0000256" key="1">
    <source>
        <dbReference type="SAM" id="Phobius"/>
    </source>
</evidence>
<feature type="transmembrane region" description="Helical" evidence="1">
    <location>
        <begin position="114"/>
        <end position="147"/>
    </location>
</feature>
<gene>
    <name evidence="2" type="ORF">H8S33_01170</name>
</gene>
<dbReference type="Pfam" id="PF12730">
    <property type="entry name" value="ABC2_membrane_4"/>
    <property type="match status" value="1"/>
</dbReference>
<accession>A0A923RG41</accession>
<keyword evidence="3" id="KW-1185">Reference proteome</keyword>
<comment type="caution">
    <text evidence="2">The sequence shown here is derived from an EMBL/GenBank/DDBJ whole genome shotgun (WGS) entry which is preliminary data.</text>
</comment>
<feature type="transmembrane region" description="Helical" evidence="1">
    <location>
        <begin position="21"/>
        <end position="42"/>
    </location>
</feature>
<organism evidence="2 3">
    <name type="scientific">Ornithinibacillus hominis</name>
    <dbReference type="NCBI Taxonomy" id="2763055"/>
    <lineage>
        <taxon>Bacteria</taxon>
        <taxon>Bacillati</taxon>
        <taxon>Bacillota</taxon>
        <taxon>Bacilli</taxon>
        <taxon>Bacillales</taxon>
        <taxon>Bacillaceae</taxon>
        <taxon>Ornithinibacillus</taxon>
    </lineage>
</organism>
<feature type="transmembrane region" description="Helical" evidence="1">
    <location>
        <begin position="72"/>
        <end position="93"/>
    </location>
</feature>
<feature type="transmembrane region" description="Helical" evidence="1">
    <location>
        <begin position="187"/>
        <end position="210"/>
    </location>
</feature>
<reference evidence="2" key="1">
    <citation type="submission" date="2020-08" db="EMBL/GenBank/DDBJ databases">
        <title>Genome public.</title>
        <authorList>
            <person name="Liu C."/>
            <person name="Sun Q."/>
        </authorList>
    </citation>
    <scope>NUCLEOTIDE SEQUENCE</scope>
    <source>
        <strain evidence="2">BX22</strain>
    </source>
</reference>
<keyword evidence="1" id="KW-0812">Transmembrane</keyword>
<dbReference type="EMBL" id="JACOOL010000001">
    <property type="protein sequence ID" value="MBC5635423.1"/>
    <property type="molecule type" value="Genomic_DNA"/>
</dbReference>
<sequence>MNPALGAIQTELFKLRKSKMFWITLGAFSFAPLMGGLFMIILKDPILAQNNGLIGAKAKIIGEASWPSYLNLLSQILAIGGIVIFGFVTSWIFGREYSDRTIKDLIALPFPRRTIILAKFFTAFVANMALALYIIAFGIILGLIIILPDWSITTLVEGLYTLIVTTLLTVLLSTPVALFACLGRGYLVPLGFVILMVVFSQILATIGYGAYFPWAIPALYSGIDGTSESIGLLSFTLVILISIIGLTTTFIWWRISDHR</sequence>
<feature type="transmembrane region" description="Helical" evidence="1">
    <location>
        <begin position="159"/>
        <end position="180"/>
    </location>
</feature>